<name>A0A830F0L1_9EURY</name>
<dbReference type="Pfam" id="PF19128">
    <property type="entry name" value="DUF5811"/>
    <property type="match status" value="1"/>
</dbReference>
<feature type="region of interest" description="Disordered" evidence="1">
    <location>
        <begin position="1"/>
        <end position="28"/>
    </location>
</feature>
<dbReference type="Proteomes" id="UP000628840">
    <property type="component" value="Unassembled WGS sequence"/>
</dbReference>
<dbReference type="InterPro" id="IPR043835">
    <property type="entry name" value="DUF5811"/>
</dbReference>
<proteinExistence type="predicted"/>
<protein>
    <submittedName>
        <fullName evidence="2">Uncharacterized protein</fullName>
    </submittedName>
</protein>
<dbReference type="RefSeq" id="WP_188879666.1">
    <property type="nucleotide sequence ID" value="NZ_BMPF01000001.1"/>
</dbReference>
<feature type="region of interest" description="Disordered" evidence="1">
    <location>
        <begin position="56"/>
        <end position="82"/>
    </location>
</feature>
<organism evidence="2 3">
    <name type="scientific">Halarchaeum grantii</name>
    <dbReference type="NCBI Taxonomy" id="1193105"/>
    <lineage>
        <taxon>Archaea</taxon>
        <taxon>Methanobacteriati</taxon>
        <taxon>Methanobacteriota</taxon>
        <taxon>Stenosarchaea group</taxon>
        <taxon>Halobacteria</taxon>
        <taxon>Halobacteriales</taxon>
        <taxon>Halobacteriaceae</taxon>
    </lineage>
</organism>
<reference evidence="2 3" key="1">
    <citation type="journal article" date="2019" name="Int. J. Syst. Evol. Microbiol.">
        <title>The Global Catalogue of Microorganisms (GCM) 10K type strain sequencing project: providing services to taxonomists for standard genome sequencing and annotation.</title>
        <authorList>
            <consortium name="The Broad Institute Genomics Platform"/>
            <consortium name="The Broad Institute Genome Sequencing Center for Infectious Disease"/>
            <person name="Wu L."/>
            <person name="Ma J."/>
        </authorList>
    </citation>
    <scope>NUCLEOTIDE SEQUENCE [LARGE SCALE GENOMIC DNA]</scope>
    <source>
        <strain evidence="2 3">JCM 19585</strain>
    </source>
</reference>
<dbReference type="EMBL" id="BMPF01000001">
    <property type="protein sequence ID" value="GGL27820.1"/>
    <property type="molecule type" value="Genomic_DNA"/>
</dbReference>
<evidence type="ECO:0000313" key="2">
    <source>
        <dbReference type="EMBL" id="GGL27820.1"/>
    </source>
</evidence>
<evidence type="ECO:0000313" key="3">
    <source>
        <dbReference type="Proteomes" id="UP000628840"/>
    </source>
</evidence>
<keyword evidence="3" id="KW-1185">Reference proteome</keyword>
<evidence type="ECO:0000256" key="1">
    <source>
        <dbReference type="SAM" id="MobiDB-lite"/>
    </source>
</evidence>
<comment type="caution">
    <text evidence="2">The sequence shown here is derived from an EMBL/GenBank/DDBJ whole genome shotgun (WGS) entry which is preliminary data.</text>
</comment>
<dbReference type="OrthoDB" id="201266at2157"/>
<sequence length="126" mass="13330">MNGNTPYAGPGGDPQNEPDAELTPEQRRALRDSLARIAAQTREYLPDEYVVGAEIGSGHDGTRATVAVRPPAGNPVSAGFTPEFDEEESDLVPADERAEVAQGLAASAALQVKQAFQKRSDDPIAK</sequence>
<dbReference type="AlphaFoldDB" id="A0A830F0L1"/>
<gene>
    <name evidence="2" type="ORF">GCM10009037_09260</name>
</gene>
<accession>A0A830F0L1</accession>